<dbReference type="PANTHER" id="PTHR44757">
    <property type="entry name" value="DIGUANYLATE CYCLASE DGCP"/>
    <property type="match status" value="1"/>
</dbReference>
<evidence type="ECO:0000256" key="2">
    <source>
        <dbReference type="PROSITE-ProRule" id="PRU00169"/>
    </source>
</evidence>
<dbReference type="SMART" id="SM00091">
    <property type="entry name" value="PAS"/>
    <property type="match status" value="1"/>
</dbReference>
<dbReference type="InterPro" id="IPR035965">
    <property type="entry name" value="PAS-like_dom_sf"/>
</dbReference>
<feature type="domain" description="Response regulatory" evidence="4">
    <location>
        <begin position="136"/>
        <end position="252"/>
    </location>
</feature>
<feature type="domain" description="Response regulatory" evidence="4">
    <location>
        <begin position="1"/>
        <end position="119"/>
    </location>
</feature>
<keyword evidence="2" id="KW-0597">Phosphoprotein</keyword>
<dbReference type="PROSITE" id="PS50113">
    <property type="entry name" value="PAC"/>
    <property type="match status" value="1"/>
</dbReference>
<dbReference type="SUPFAM" id="SSF141868">
    <property type="entry name" value="EAL domain-like"/>
    <property type="match status" value="1"/>
</dbReference>
<dbReference type="PROSITE" id="PS50883">
    <property type="entry name" value="EAL"/>
    <property type="match status" value="1"/>
</dbReference>
<gene>
    <name evidence="9" type="ORF">SVA_3683</name>
</gene>
<dbReference type="InterPro" id="IPR000700">
    <property type="entry name" value="PAS-assoc_C"/>
</dbReference>
<dbReference type="SMART" id="SM00448">
    <property type="entry name" value="REC"/>
    <property type="match status" value="1"/>
</dbReference>
<dbReference type="Pfam" id="PF00072">
    <property type="entry name" value="Response_reg"/>
    <property type="match status" value="1"/>
</dbReference>
<dbReference type="AlphaFoldDB" id="A0A1B4V9H7"/>
<dbReference type="Proteomes" id="UP000218899">
    <property type="component" value="Chromosome"/>
</dbReference>
<accession>A0A1B4V9H7</accession>
<dbReference type="Pfam" id="PF13426">
    <property type="entry name" value="PAS_9"/>
    <property type="match status" value="1"/>
</dbReference>
<dbReference type="NCBIfam" id="TIGR00254">
    <property type="entry name" value="GGDEF"/>
    <property type="match status" value="1"/>
</dbReference>
<dbReference type="PANTHER" id="PTHR44757:SF4">
    <property type="entry name" value="DIGUANYLATE CYCLASE DGCE-RELATED"/>
    <property type="match status" value="1"/>
</dbReference>
<dbReference type="InterPro" id="IPR011006">
    <property type="entry name" value="CheY-like_superfamily"/>
</dbReference>
<dbReference type="FunFam" id="3.30.70.270:FF:000001">
    <property type="entry name" value="Diguanylate cyclase domain protein"/>
    <property type="match status" value="1"/>
</dbReference>
<evidence type="ECO:0000259" key="6">
    <source>
        <dbReference type="PROSITE" id="PS50113"/>
    </source>
</evidence>
<evidence type="ECO:0000259" key="7">
    <source>
        <dbReference type="PROSITE" id="PS50883"/>
    </source>
</evidence>
<evidence type="ECO:0000256" key="3">
    <source>
        <dbReference type="SAM" id="MobiDB-lite"/>
    </source>
</evidence>
<dbReference type="InterPro" id="IPR052155">
    <property type="entry name" value="Biofilm_reg_signaling"/>
</dbReference>
<feature type="region of interest" description="Disordered" evidence="3">
    <location>
        <begin position="830"/>
        <end position="854"/>
    </location>
</feature>
<dbReference type="RefSeq" id="WP_096462539.1">
    <property type="nucleotide sequence ID" value="NZ_AP014936.1"/>
</dbReference>
<evidence type="ECO:0000313" key="9">
    <source>
        <dbReference type="EMBL" id="BAU50219.1"/>
    </source>
</evidence>
<dbReference type="InterPro" id="IPR043128">
    <property type="entry name" value="Rev_trsase/Diguanyl_cyclase"/>
</dbReference>
<dbReference type="SMART" id="SM00267">
    <property type="entry name" value="GGDEF"/>
    <property type="match status" value="1"/>
</dbReference>
<proteinExistence type="predicted"/>
<dbReference type="CDD" id="cd00130">
    <property type="entry name" value="PAS"/>
    <property type="match status" value="1"/>
</dbReference>
<dbReference type="CDD" id="cd01949">
    <property type="entry name" value="GGDEF"/>
    <property type="match status" value="1"/>
</dbReference>
<feature type="domain" description="PAS" evidence="5">
    <location>
        <begin position="264"/>
        <end position="305"/>
    </location>
</feature>
<dbReference type="InterPro" id="IPR000014">
    <property type="entry name" value="PAS"/>
</dbReference>
<dbReference type="InterPro" id="IPR001789">
    <property type="entry name" value="Sig_transdc_resp-reg_receiver"/>
</dbReference>
<feature type="modified residue" description="4-aspartylphosphate" evidence="2">
    <location>
        <position position="185"/>
    </location>
</feature>
<dbReference type="GO" id="GO:0000160">
    <property type="term" value="P:phosphorelay signal transduction system"/>
    <property type="evidence" value="ECO:0007669"/>
    <property type="project" value="InterPro"/>
</dbReference>
<dbReference type="CDD" id="cd00156">
    <property type="entry name" value="REC"/>
    <property type="match status" value="1"/>
</dbReference>
<dbReference type="EMBL" id="AP014936">
    <property type="protein sequence ID" value="BAU50219.1"/>
    <property type="molecule type" value="Genomic_DNA"/>
</dbReference>
<dbReference type="PROSITE" id="PS50112">
    <property type="entry name" value="PAS"/>
    <property type="match status" value="1"/>
</dbReference>
<dbReference type="GO" id="GO:0003824">
    <property type="term" value="F:catalytic activity"/>
    <property type="evidence" value="ECO:0007669"/>
    <property type="project" value="UniProtKB-ARBA"/>
</dbReference>
<comment type="caution">
    <text evidence="2">Lacks conserved residue(s) required for the propagation of feature annotation.</text>
</comment>
<dbReference type="PROSITE" id="PS50110">
    <property type="entry name" value="RESPONSE_REGULATORY"/>
    <property type="match status" value="2"/>
</dbReference>
<dbReference type="CDD" id="cd01948">
    <property type="entry name" value="EAL"/>
    <property type="match status" value="1"/>
</dbReference>
<dbReference type="InterPro" id="IPR029787">
    <property type="entry name" value="Nucleotide_cyclase"/>
</dbReference>
<dbReference type="InterPro" id="IPR000160">
    <property type="entry name" value="GGDEF_dom"/>
</dbReference>
<evidence type="ECO:0000259" key="8">
    <source>
        <dbReference type="PROSITE" id="PS50887"/>
    </source>
</evidence>
<protein>
    <submittedName>
        <fullName evidence="9">Membrane protein</fullName>
    </submittedName>
</protein>
<dbReference type="SMART" id="SM00052">
    <property type="entry name" value="EAL"/>
    <property type="match status" value="1"/>
</dbReference>
<dbReference type="SUPFAM" id="SSF52172">
    <property type="entry name" value="CheY-like"/>
    <property type="match status" value="1"/>
</dbReference>
<comment type="cofactor">
    <cofactor evidence="1">
        <name>Mg(2+)</name>
        <dbReference type="ChEBI" id="CHEBI:18420"/>
    </cofactor>
</comment>
<dbReference type="SUPFAM" id="SSF55785">
    <property type="entry name" value="PYP-like sensor domain (PAS domain)"/>
    <property type="match status" value="1"/>
</dbReference>
<dbReference type="NCBIfam" id="TIGR00229">
    <property type="entry name" value="sensory_box"/>
    <property type="match status" value="1"/>
</dbReference>
<feature type="domain" description="GGDEF" evidence="8">
    <location>
        <begin position="427"/>
        <end position="560"/>
    </location>
</feature>
<dbReference type="Gene3D" id="3.30.450.20">
    <property type="entry name" value="PAS domain"/>
    <property type="match status" value="1"/>
</dbReference>
<dbReference type="Pfam" id="PF00563">
    <property type="entry name" value="EAL"/>
    <property type="match status" value="1"/>
</dbReference>
<dbReference type="SUPFAM" id="SSF55073">
    <property type="entry name" value="Nucleotide cyclase"/>
    <property type="match status" value="1"/>
</dbReference>
<evidence type="ECO:0000256" key="1">
    <source>
        <dbReference type="ARBA" id="ARBA00001946"/>
    </source>
</evidence>
<dbReference type="OrthoDB" id="9787514at2"/>
<dbReference type="InterPro" id="IPR001633">
    <property type="entry name" value="EAL_dom"/>
</dbReference>
<evidence type="ECO:0000313" key="10">
    <source>
        <dbReference type="Proteomes" id="UP000218899"/>
    </source>
</evidence>
<organism evidence="9 10">
    <name type="scientific">Sulfurifustis variabilis</name>
    <dbReference type="NCBI Taxonomy" id="1675686"/>
    <lineage>
        <taxon>Bacteria</taxon>
        <taxon>Pseudomonadati</taxon>
        <taxon>Pseudomonadota</taxon>
        <taxon>Gammaproteobacteria</taxon>
        <taxon>Acidiferrobacterales</taxon>
        <taxon>Acidiferrobacteraceae</taxon>
        <taxon>Sulfurifustis</taxon>
    </lineage>
</organism>
<dbReference type="PROSITE" id="PS50887">
    <property type="entry name" value="GGDEF"/>
    <property type="match status" value="1"/>
</dbReference>
<evidence type="ECO:0000259" key="4">
    <source>
        <dbReference type="PROSITE" id="PS50110"/>
    </source>
</evidence>
<evidence type="ECO:0000259" key="5">
    <source>
        <dbReference type="PROSITE" id="PS50112"/>
    </source>
</evidence>
<dbReference type="Gene3D" id="3.20.20.450">
    <property type="entry name" value="EAL domain"/>
    <property type="match status" value="1"/>
</dbReference>
<dbReference type="KEGG" id="sva:SVA_3683"/>
<reference evidence="9 10" key="1">
    <citation type="submission" date="2015-08" db="EMBL/GenBank/DDBJ databases">
        <title>Complete genome sequence of Sulfurifustis variabilis.</title>
        <authorList>
            <person name="Miura A."/>
            <person name="Kojima H."/>
            <person name="Fukui M."/>
        </authorList>
    </citation>
    <scope>NUCLEOTIDE SEQUENCE [LARGE SCALE GENOMIC DNA]</scope>
    <source>
        <strain evidence="10">skN76</strain>
    </source>
</reference>
<feature type="domain" description="PAC" evidence="6">
    <location>
        <begin position="344"/>
        <end position="395"/>
    </location>
</feature>
<feature type="compositionally biased region" description="Polar residues" evidence="3">
    <location>
        <begin position="845"/>
        <end position="854"/>
    </location>
</feature>
<dbReference type="InterPro" id="IPR035919">
    <property type="entry name" value="EAL_sf"/>
</dbReference>
<dbReference type="Pfam" id="PF00990">
    <property type="entry name" value="GGDEF"/>
    <property type="match status" value="1"/>
</dbReference>
<dbReference type="Gene3D" id="3.40.50.2300">
    <property type="match status" value="1"/>
</dbReference>
<name>A0A1B4V9H7_9GAMM</name>
<feature type="domain" description="EAL" evidence="7">
    <location>
        <begin position="571"/>
        <end position="842"/>
    </location>
</feature>
<dbReference type="Gene3D" id="3.30.70.270">
    <property type="match status" value="1"/>
</dbReference>
<sequence length="854" mass="94219">MLVVEPSATLRRALARLLAAGGLRLSVTETFDAGLAELKEPAGGAAPEAVLLGVPAHSTVHSEELLSALRQPEHLGTAVVLLAAAATPDVFDWVARRPRAALLLWDDYAEALPTLRRLLAPPERLPPERPAAGDIRVLFVDDSRTVRSSFKRLLGRHGYIVETAAHAAEAFELAHSRPFDIAIVDYHMPSENGDALCRRLRDDPATAGITTAIITGTYDEEVIRGSLDAGAIECMFKNEADELFLTRIAAMSRAIRAKKSIEAEHQRLAGILGSVGEGVYGVNSAGQVTFINPAARRILGYEEADSLIGRSAHKLFHNATEDGRPNPPETCFLQQAYGAGDELKGWETVFWHRSGEPVPVECTVYPLRVEDRLEGSVVAFRDVSERKQLERELMWQANHDALTKLHNRNHFERVLEAEVLRLKRSRERAALLYIDLDRFKYINDTAGHAAGDRLLCEIATQLKARLRESDVLARLGGDEFAIILRNVDETRVVAAAEGFREILEELTFSYGDRNYKVNGSIGVALIDRQTHSPGEVLSNADIACHIAKSRGRNQTHLYRPESDERVAMHLELGWSVRLQEALKEDGFRLHFQPIVPLEGLVLEGLPVESGVLADALSGGARHFEVLLRFSDRRGELISPNAFLPTAERFGLMPQIDLWVVDHALRYLARLHAAGRRATFTINLSGQTLDAEALVPHLKRLLDRYPLDARTLIFEITETSAIANVEAAKRLINELRDLGCRFALDDFGTGFSSFNHLKHLPVDFVKIDGQFVRGMSGDPIDRAIVGSINDIAHSFGKRTVAEFVESREILGLLKGVGVDYAQGHYIASPQELPAVEDDVQGEKQARSSAKSAGPE</sequence>
<keyword evidence="10" id="KW-1185">Reference proteome</keyword>